<dbReference type="RefSeq" id="XP_025468947.1">
    <property type="nucleotide sequence ID" value="XM_025611454.1"/>
</dbReference>
<dbReference type="GeneID" id="37113597"/>
<reference evidence="1 2" key="1">
    <citation type="submission" date="2016-12" db="EMBL/GenBank/DDBJ databases">
        <title>The genomes of Aspergillus section Nigri reveals drivers in fungal speciation.</title>
        <authorList>
            <consortium name="DOE Joint Genome Institute"/>
            <person name="Vesth T.C."/>
            <person name="Nybo J."/>
            <person name="Theobald S."/>
            <person name="Brandl J."/>
            <person name="Frisvad J.C."/>
            <person name="Nielsen K.F."/>
            <person name="Lyhne E.K."/>
            <person name="Kogle M.E."/>
            <person name="Kuo A."/>
            <person name="Riley R."/>
            <person name="Clum A."/>
            <person name="Nolan M."/>
            <person name="Lipzen A."/>
            <person name="Salamov A."/>
            <person name="Henrissat B."/>
            <person name="Wiebenga A."/>
            <person name="De Vries R.P."/>
            <person name="Grigoriev I.V."/>
            <person name="Mortensen U.H."/>
            <person name="Andersen M.R."/>
            <person name="Baker S.E."/>
        </authorList>
    </citation>
    <scope>NUCLEOTIDE SEQUENCE [LARGE SCALE GENOMIC DNA]</scope>
    <source>
        <strain evidence="1 2">CBS 115572</strain>
    </source>
</reference>
<dbReference type="EMBL" id="MSFK01000010">
    <property type="protein sequence ID" value="PWY90569.1"/>
    <property type="molecule type" value="Genomic_DNA"/>
</dbReference>
<evidence type="ECO:0000313" key="2">
    <source>
        <dbReference type="Proteomes" id="UP000246702"/>
    </source>
</evidence>
<protein>
    <submittedName>
        <fullName evidence="1">Uncharacterized protein</fullName>
    </submittedName>
</protein>
<proteinExistence type="predicted"/>
<keyword evidence="2" id="KW-1185">Reference proteome</keyword>
<accession>A0A317WW30</accession>
<dbReference type="AlphaFoldDB" id="A0A317WW30"/>
<name>A0A317WW30_9EURO</name>
<comment type="caution">
    <text evidence="1">The sequence shown here is derived from an EMBL/GenBank/DDBJ whole genome shotgun (WGS) entry which is preliminary data.</text>
</comment>
<dbReference type="Proteomes" id="UP000246702">
    <property type="component" value="Unassembled WGS sequence"/>
</dbReference>
<organism evidence="1 2">
    <name type="scientific">Aspergillus sclerotioniger CBS 115572</name>
    <dbReference type="NCBI Taxonomy" id="1450535"/>
    <lineage>
        <taxon>Eukaryota</taxon>
        <taxon>Fungi</taxon>
        <taxon>Dikarya</taxon>
        <taxon>Ascomycota</taxon>
        <taxon>Pezizomycotina</taxon>
        <taxon>Eurotiomycetes</taxon>
        <taxon>Eurotiomycetidae</taxon>
        <taxon>Eurotiales</taxon>
        <taxon>Aspergillaceae</taxon>
        <taxon>Aspergillus</taxon>
        <taxon>Aspergillus subgen. Circumdati</taxon>
    </lineage>
</organism>
<evidence type="ECO:0000313" key="1">
    <source>
        <dbReference type="EMBL" id="PWY90569.1"/>
    </source>
</evidence>
<sequence length="82" mass="8871">MPCGLSNSQSLIIADNASNNYDAYQRRGTLLWSPRPDQPQLCPPPPGICHAFLDARSNDRLPAPFLVSAVASSDLFLLVVCS</sequence>
<gene>
    <name evidence="1" type="ORF">BO94DRAFT_534073</name>
</gene>